<dbReference type="Pfam" id="PF03544">
    <property type="entry name" value="TonB_C"/>
    <property type="match status" value="1"/>
</dbReference>
<dbReference type="Gene3D" id="3.30.2420.10">
    <property type="entry name" value="TonB"/>
    <property type="match status" value="1"/>
</dbReference>
<comment type="caution">
    <text evidence="2">The sequence shown here is derived from an EMBL/GenBank/DDBJ whole genome shotgun (WGS) entry which is preliminary data.</text>
</comment>
<evidence type="ECO:0000313" key="3">
    <source>
        <dbReference type="Proteomes" id="UP001595683"/>
    </source>
</evidence>
<keyword evidence="3" id="KW-1185">Reference proteome</keyword>
<name>A0ABV7V7T1_9SPHN</name>
<gene>
    <name evidence="2" type="ORF">ACFOOT_17300</name>
</gene>
<dbReference type="InterPro" id="IPR011990">
    <property type="entry name" value="TPR-like_helical_dom_sf"/>
</dbReference>
<evidence type="ECO:0000259" key="1">
    <source>
        <dbReference type="PROSITE" id="PS52015"/>
    </source>
</evidence>
<protein>
    <submittedName>
        <fullName evidence="2">Energy transducer TonB</fullName>
    </submittedName>
</protein>
<dbReference type="RefSeq" id="WP_191325329.1">
    <property type="nucleotide sequence ID" value="NZ_BMZP01000016.1"/>
</dbReference>
<proteinExistence type="predicted"/>
<evidence type="ECO:0000313" key="2">
    <source>
        <dbReference type="EMBL" id="MFC3673180.1"/>
    </source>
</evidence>
<dbReference type="SUPFAM" id="SSF74653">
    <property type="entry name" value="TolA/TonB C-terminal domain"/>
    <property type="match status" value="1"/>
</dbReference>
<dbReference type="PROSITE" id="PS52015">
    <property type="entry name" value="TONB_CTD"/>
    <property type="match status" value="1"/>
</dbReference>
<dbReference type="EMBL" id="JBHRYE010000039">
    <property type="protein sequence ID" value="MFC3673180.1"/>
    <property type="molecule type" value="Genomic_DNA"/>
</dbReference>
<feature type="domain" description="TonB C-terminal" evidence="1">
    <location>
        <begin position="568"/>
        <end position="665"/>
    </location>
</feature>
<sequence length="672" mass="70915">MFTVLVPVATAVAQPASQPAPQGSLQQRFDMATAAYDKNDCATALPLLDALAADPHVKPTSVAAAVIMAHRGACLVRTGETDRGEPLLVAGLAAMRPHASDLALDVADAENTLGALAATRWDHDGALAHFDAALALQKDGSRSVTLQRIALLTAFDGDNRAIDAANEGLRLESAKPAPDKGMLAQWHLLLGRAMLNRGQVKAGQAELEAALKLTGGMRSQISQFDAGLRQDLAQAALLAKQTEDARRYMAYSGAGHAGSASFGSAARMDSPDCGPETGLSPDDVGVVQLVIGESGDVLATQTVYSTGNYAKASAFSRAAADWHWKPEDAAKMPAFFRATARVELRCSRGTGGLTPDAPLKEAIAAWAQQARLALPMGQDGWSPWLAAAESARQGGKTAAELAARVMLAEADLRPDAEQLASIDRGLVVAQDASLPPAVRNAARVLLTAHRVDIITSAKQSSRVTLRDTRSYPALQALATEPAIAADPLARNASMLLALPRRPLPADQANVTAVLQRVAADADLPAHHPLRQFALLRLANQAASQGQLDEAQRLFAQTGLTQEQCALIGPKPALTAINTGSTAFPMDAARWGFEGWVRSEYDILADGHTAGLRAVASYPPFVFDDAAHSMLAKARYQASYRPENGAACSANRETIRFNIPGNTMVAKEIKKKS</sequence>
<accession>A0ABV7V7T1</accession>
<dbReference type="InterPro" id="IPR037682">
    <property type="entry name" value="TonB_C"/>
</dbReference>
<dbReference type="Gene3D" id="1.25.40.10">
    <property type="entry name" value="Tetratricopeptide repeat domain"/>
    <property type="match status" value="1"/>
</dbReference>
<reference evidence="3" key="1">
    <citation type="journal article" date="2019" name="Int. J. Syst. Evol. Microbiol.">
        <title>The Global Catalogue of Microorganisms (GCM) 10K type strain sequencing project: providing services to taxonomists for standard genome sequencing and annotation.</title>
        <authorList>
            <consortium name="The Broad Institute Genomics Platform"/>
            <consortium name="The Broad Institute Genome Sequencing Center for Infectious Disease"/>
            <person name="Wu L."/>
            <person name="Ma J."/>
        </authorList>
    </citation>
    <scope>NUCLEOTIDE SEQUENCE [LARGE SCALE GENOMIC DNA]</scope>
    <source>
        <strain evidence="3">KCTC 42224</strain>
    </source>
</reference>
<organism evidence="2 3">
    <name type="scientific">Novosphingobium pokkalii</name>
    <dbReference type="NCBI Taxonomy" id="1770194"/>
    <lineage>
        <taxon>Bacteria</taxon>
        <taxon>Pseudomonadati</taxon>
        <taxon>Pseudomonadota</taxon>
        <taxon>Alphaproteobacteria</taxon>
        <taxon>Sphingomonadales</taxon>
        <taxon>Sphingomonadaceae</taxon>
        <taxon>Novosphingobium</taxon>
    </lineage>
</organism>
<dbReference type="Proteomes" id="UP001595683">
    <property type="component" value="Unassembled WGS sequence"/>
</dbReference>
<dbReference type="SUPFAM" id="SSF48452">
    <property type="entry name" value="TPR-like"/>
    <property type="match status" value="1"/>
</dbReference>